<dbReference type="GO" id="GO:0003677">
    <property type="term" value="F:DNA binding"/>
    <property type="evidence" value="ECO:0007669"/>
    <property type="project" value="InterPro"/>
</dbReference>
<evidence type="ECO:0000259" key="3">
    <source>
        <dbReference type="SMART" id="SM00475"/>
    </source>
</evidence>
<dbReference type="InterPro" id="IPR038969">
    <property type="entry name" value="FEN"/>
</dbReference>
<dbReference type="CDD" id="cd09859">
    <property type="entry name" value="PIN_53EXO"/>
    <property type="match status" value="1"/>
</dbReference>
<dbReference type="KEGG" id="dbk:DGMP_03730"/>
<dbReference type="GO" id="GO:0008409">
    <property type="term" value="F:5'-3' exonuclease activity"/>
    <property type="evidence" value="ECO:0007669"/>
    <property type="project" value="InterPro"/>
</dbReference>
<dbReference type="InterPro" id="IPR002421">
    <property type="entry name" value="5-3_exonuclease"/>
</dbReference>
<dbReference type="RefSeq" id="WP_228855881.1">
    <property type="nucleotide sequence ID" value="NZ_AP024086.1"/>
</dbReference>
<dbReference type="InterPro" id="IPR020046">
    <property type="entry name" value="5-3_exonucl_a-hlix_arch_N"/>
</dbReference>
<keyword evidence="5" id="KW-1185">Reference proteome</keyword>
<name>A0A8D5FFP3_9BACT</name>
<keyword evidence="1" id="KW-0540">Nuclease</keyword>
<dbReference type="Pfam" id="PF02739">
    <property type="entry name" value="5_3_exonuc_N"/>
    <property type="match status" value="1"/>
</dbReference>
<dbReference type="Proteomes" id="UP000826725">
    <property type="component" value="Chromosome"/>
</dbReference>
<protein>
    <recommendedName>
        <fullName evidence="3">5'-3' exonuclease domain-containing protein</fullName>
    </recommendedName>
</protein>
<evidence type="ECO:0000256" key="1">
    <source>
        <dbReference type="ARBA" id="ARBA00022722"/>
    </source>
</evidence>
<dbReference type="GO" id="GO:0017108">
    <property type="term" value="F:5'-flap endonuclease activity"/>
    <property type="evidence" value="ECO:0007669"/>
    <property type="project" value="InterPro"/>
</dbReference>
<dbReference type="AlphaFoldDB" id="A0A8D5FFP3"/>
<feature type="domain" description="5'-3' exonuclease" evidence="3">
    <location>
        <begin position="1"/>
        <end position="150"/>
    </location>
</feature>
<keyword evidence="2" id="KW-0378">Hydrolase</keyword>
<dbReference type="EMBL" id="AP024086">
    <property type="protein sequence ID" value="BCL59680.1"/>
    <property type="molecule type" value="Genomic_DNA"/>
</dbReference>
<evidence type="ECO:0000256" key="2">
    <source>
        <dbReference type="ARBA" id="ARBA00022801"/>
    </source>
</evidence>
<dbReference type="PANTHER" id="PTHR42646">
    <property type="entry name" value="FLAP ENDONUCLEASE XNI"/>
    <property type="match status" value="1"/>
</dbReference>
<dbReference type="PANTHER" id="PTHR42646:SF2">
    <property type="entry name" value="5'-3' EXONUCLEASE FAMILY PROTEIN"/>
    <property type="match status" value="1"/>
</dbReference>
<dbReference type="GO" id="GO:0033567">
    <property type="term" value="P:DNA replication, Okazaki fragment processing"/>
    <property type="evidence" value="ECO:0007669"/>
    <property type="project" value="InterPro"/>
</dbReference>
<reference evidence="4" key="1">
    <citation type="submission" date="2020-09" db="EMBL/GenBank/DDBJ databases">
        <title>Desulfogranum mesoprofundum gen. nov., sp. nov., a novel mesophilic, sulfate-reducing chemolithoautotroph isolated from a deep-sea hydrothermal vent chimney in the Suiyo Seamount.</title>
        <authorList>
            <person name="Hashimoto Y."/>
            <person name="Nakagawa S."/>
        </authorList>
    </citation>
    <scope>NUCLEOTIDE SEQUENCE</scope>
    <source>
        <strain evidence="4">KT2</strain>
    </source>
</reference>
<evidence type="ECO:0000313" key="5">
    <source>
        <dbReference type="Proteomes" id="UP000826725"/>
    </source>
</evidence>
<sequence length="150" mass="16845">MKDEIYLIDGSAYIYRAYHAIAPLSNSSGMPTHAVLGFINIIKRIMREREPRFLAVAFDSRGKVFRHDLYDEYKANRPPMPEDLSVQIPYIQQYVENAGIPILKETGVEADDLIASAALRLSRGGNRVVIVSGIRTCCSWWGIILSCGIQ</sequence>
<proteinExistence type="predicted"/>
<gene>
    <name evidence="4" type="ORF">DGMP_03730</name>
</gene>
<organism evidence="4 5">
    <name type="scientific">Desulfomarina profundi</name>
    <dbReference type="NCBI Taxonomy" id="2772557"/>
    <lineage>
        <taxon>Bacteria</taxon>
        <taxon>Pseudomonadati</taxon>
        <taxon>Thermodesulfobacteriota</taxon>
        <taxon>Desulfobulbia</taxon>
        <taxon>Desulfobulbales</taxon>
        <taxon>Desulfobulbaceae</taxon>
        <taxon>Desulfomarina</taxon>
    </lineage>
</organism>
<dbReference type="SMART" id="SM00475">
    <property type="entry name" value="53EXOc"/>
    <property type="match status" value="1"/>
</dbReference>
<accession>A0A8D5FFP3</accession>
<evidence type="ECO:0000313" key="4">
    <source>
        <dbReference type="EMBL" id="BCL59680.1"/>
    </source>
</evidence>